<dbReference type="PANTHER" id="PTHR43377">
    <property type="entry name" value="BILIVERDIN REDUCTASE A"/>
    <property type="match status" value="1"/>
</dbReference>
<evidence type="ECO:0000313" key="3">
    <source>
        <dbReference type="Proteomes" id="UP000254764"/>
    </source>
</evidence>
<evidence type="ECO:0000259" key="1">
    <source>
        <dbReference type="Pfam" id="PF01408"/>
    </source>
</evidence>
<dbReference type="InterPro" id="IPR036291">
    <property type="entry name" value="NAD(P)-bd_dom_sf"/>
</dbReference>
<protein>
    <recommendedName>
        <fullName evidence="1">Gfo/Idh/MocA-like oxidoreductase N-terminal domain-containing protein</fullName>
    </recommendedName>
</protein>
<dbReference type="EMBL" id="UEYP01000001">
    <property type="protein sequence ID" value="SSC65280.1"/>
    <property type="molecule type" value="Genomic_DNA"/>
</dbReference>
<dbReference type="SUPFAM" id="SSF55347">
    <property type="entry name" value="Glyceraldehyde-3-phosphate dehydrogenase-like, C-terminal domain"/>
    <property type="match status" value="1"/>
</dbReference>
<dbReference type="InterPro" id="IPR051450">
    <property type="entry name" value="Gfo/Idh/MocA_Oxidoreductases"/>
</dbReference>
<dbReference type="Gene3D" id="3.40.50.720">
    <property type="entry name" value="NAD(P)-binding Rossmann-like Domain"/>
    <property type="match status" value="1"/>
</dbReference>
<dbReference type="PANTHER" id="PTHR43377:SF1">
    <property type="entry name" value="BILIVERDIN REDUCTASE A"/>
    <property type="match status" value="1"/>
</dbReference>
<dbReference type="InterPro" id="IPR000683">
    <property type="entry name" value="Gfo/Idh/MocA-like_OxRdtase_N"/>
</dbReference>
<evidence type="ECO:0000313" key="2">
    <source>
        <dbReference type="EMBL" id="SSC65280.1"/>
    </source>
</evidence>
<accession>A0A376ACB2</accession>
<keyword evidence="3" id="KW-1185">Reference proteome</keyword>
<dbReference type="AlphaFoldDB" id="A0A376ACB2"/>
<organism evidence="2 3">
    <name type="scientific">Ciceribacter selenitireducens ATCC BAA-1503</name>
    <dbReference type="NCBI Taxonomy" id="1336235"/>
    <lineage>
        <taxon>Bacteria</taxon>
        <taxon>Pseudomonadati</taxon>
        <taxon>Pseudomonadota</taxon>
        <taxon>Alphaproteobacteria</taxon>
        <taxon>Hyphomicrobiales</taxon>
        <taxon>Rhizobiaceae</taxon>
        <taxon>Ciceribacter</taxon>
    </lineage>
</organism>
<sequence length="329" mass="35604">MPDQLTPLLLVGTGAMSGAYAKVLKALGQPFIAAGRGAERAEAFAREWGVEAGHGPLPEQIAKFETVPQTAIVAVSAVNLAEATAQLIKAGVRRLLVEKPVALNQADAEKLDELARDAGAEVHVAYNRRFYASVEAARKIIDADGGVLSVKFDFTEARTRIEALDKDPAELAGWLYGNSTHVIDLAFFLGGHPKTIFAQSRGGLAWHPSGAIFTGCGTTDKGADFSYHANWLAPGRWGVEVMTAKSRLVLQPMEQLFLQNQQSFAVEAVAIDDALDKEFKPGLYRQTEAFLSGKPDPRLMSLSEQAKAFKDYTVIRDGNISNFEGENRS</sequence>
<dbReference type="Proteomes" id="UP000254764">
    <property type="component" value="Unassembled WGS sequence"/>
</dbReference>
<dbReference type="Pfam" id="PF01408">
    <property type="entry name" value="GFO_IDH_MocA"/>
    <property type="match status" value="1"/>
</dbReference>
<reference evidence="3" key="1">
    <citation type="submission" date="2018-07" db="EMBL/GenBank/DDBJ databases">
        <authorList>
            <person name="Peiro R."/>
            <person name="Begona"/>
            <person name="Cbmso G."/>
            <person name="Lopez M."/>
            <person name="Gonzalez S."/>
        </authorList>
    </citation>
    <scope>NUCLEOTIDE SEQUENCE [LARGE SCALE GENOMIC DNA]</scope>
</reference>
<dbReference type="STRING" id="1336235.GCA_000518785_01955"/>
<feature type="domain" description="Gfo/Idh/MocA-like oxidoreductase N-terminal" evidence="1">
    <location>
        <begin position="9"/>
        <end position="126"/>
    </location>
</feature>
<dbReference type="GO" id="GO:0000166">
    <property type="term" value="F:nucleotide binding"/>
    <property type="evidence" value="ECO:0007669"/>
    <property type="project" value="InterPro"/>
</dbReference>
<dbReference type="RefSeq" id="WP_181903908.1">
    <property type="nucleotide sequence ID" value="NZ_UEYP01000001.1"/>
</dbReference>
<name>A0A376ACB2_9HYPH</name>
<gene>
    <name evidence="2" type="ORF">RHIZ70_988</name>
</gene>
<dbReference type="Gene3D" id="3.30.360.10">
    <property type="entry name" value="Dihydrodipicolinate Reductase, domain 2"/>
    <property type="match status" value="1"/>
</dbReference>
<dbReference type="SUPFAM" id="SSF51735">
    <property type="entry name" value="NAD(P)-binding Rossmann-fold domains"/>
    <property type="match status" value="1"/>
</dbReference>
<proteinExistence type="predicted"/>